<sequence>MLSVRNPRDQFHKMECRSTANLRGQPVRKILPKKERLCSRLSPDDFLTFDGPTGSSVSPNDTRGNFFLHLGLHESNYRHRVLYRKMKSEAKAGMERLFQSRNSLQQELIHDLTVVPPFSLVQMTEVAFQQEIKQIYDTASPSTKGIYDIVGGRNGNWVIRWMLWRVVQTRLSEETRASSSGTETDSSISVCSPAMEYSLPTPLSLTKSSPKRDSSWLSAYNYSDSEDWDESEVKTKRIKIKADPDPDPVLSRRRQILKPRGYWDHVL</sequence>
<organism evidence="1 2">
    <name type="scientific">Zymoseptoria brevis</name>
    <dbReference type="NCBI Taxonomy" id="1047168"/>
    <lineage>
        <taxon>Eukaryota</taxon>
        <taxon>Fungi</taxon>
        <taxon>Dikarya</taxon>
        <taxon>Ascomycota</taxon>
        <taxon>Pezizomycotina</taxon>
        <taxon>Dothideomycetes</taxon>
        <taxon>Dothideomycetidae</taxon>
        <taxon>Mycosphaerellales</taxon>
        <taxon>Mycosphaerellaceae</taxon>
        <taxon>Zymoseptoria</taxon>
    </lineage>
</organism>
<reference evidence="1 2" key="1">
    <citation type="submission" date="2015-03" db="EMBL/GenBank/DDBJ databases">
        <title>RNA-seq based gene annotation and comparative genomics of four Zymoseptoria species reveal species-specific pathogenicity related genes and transposable element activity.</title>
        <authorList>
            <person name="Grandaubert J."/>
            <person name="Bhattacharyya A."/>
            <person name="Stukenbrock E.H."/>
        </authorList>
    </citation>
    <scope>NUCLEOTIDE SEQUENCE [LARGE SCALE GENOMIC DNA]</scope>
    <source>
        <strain evidence="1 2">Zb18110</strain>
    </source>
</reference>
<keyword evidence="2" id="KW-1185">Reference proteome</keyword>
<dbReference type="Proteomes" id="UP000033647">
    <property type="component" value="Unassembled WGS sequence"/>
</dbReference>
<dbReference type="EMBL" id="LAFY01004072">
    <property type="protein sequence ID" value="KJX95437.1"/>
    <property type="molecule type" value="Genomic_DNA"/>
</dbReference>
<accession>A0A0F4GEQ7</accession>
<evidence type="ECO:0000313" key="2">
    <source>
        <dbReference type="Proteomes" id="UP000033647"/>
    </source>
</evidence>
<gene>
    <name evidence="1" type="ORF">TI39_contig4112g00018</name>
</gene>
<comment type="caution">
    <text evidence="1">The sequence shown here is derived from an EMBL/GenBank/DDBJ whole genome shotgun (WGS) entry which is preliminary data.</text>
</comment>
<dbReference type="OrthoDB" id="3636638at2759"/>
<name>A0A0F4GEQ7_9PEZI</name>
<evidence type="ECO:0000313" key="1">
    <source>
        <dbReference type="EMBL" id="KJX95437.1"/>
    </source>
</evidence>
<protein>
    <submittedName>
        <fullName evidence="1">Uncharacterized protein</fullName>
    </submittedName>
</protein>
<proteinExistence type="predicted"/>
<dbReference type="AlphaFoldDB" id="A0A0F4GEQ7"/>